<proteinExistence type="predicted"/>
<dbReference type="PANTHER" id="PTHR33137">
    <property type="entry name" value="MEDIATOR OF RNA POLYMERASE II TRANSCRIPTION SUBUNIT 15A-RELATED"/>
    <property type="match status" value="1"/>
</dbReference>
<dbReference type="InterPro" id="IPR036529">
    <property type="entry name" value="KIX_dom_sf"/>
</dbReference>
<dbReference type="EMBL" id="JAJSOW010000003">
    <property type="protein sequence ID" value="KAI9195453.1"/>
    <property type="molecule type" value="Genomic_DNA"/>
</dbReference>
<dbReference type="Gene3D" id="1.10.246.20">
    <property type="entry name" value="Coactivator CBP, KIX domain"/>
    <property type="match status" value="1"/>
</dbReference>
<dbReference type="FunFam" id="1.10.246.20:FF:000003">
    <property type="entry name" value="Mediator of RNA polymerase II transcription subunit 15a"/>
    <property type="match status" value="1"/>
</dbReference>
<name>A0AAD5JDG2_ACENE</name>
<evidence type="ECO:0000313" key="6">
    <source>
        <dbReference type="Proteomes" id="UP001064489"/>
    </source>
</evidence>
<dbReference type="AlphaFoldDB" id="A0AAD5JDG2"/>
<dbReference type="InterPro" id="IPR036546">
    <property type="entry name" value="MED15_KIX"/>
</dbReference>
<feature type="compositionally biased region" description="Polar residues" evidence="3">
    <location>
        <begin position="112"/>
        <end position="133"/>
    </location>
</feature>
<evidence type="ECO:0000256" key="1">
    <source>
        <dbReference type="ARBA" id="ARBA00004123"/>
    </source>
</evidence>
<dbReference type="SUPFAM" id="SSF47040">
    <property type="entry name" value="Kix domain of CBP (creb binding protein)"/>
    <property type="match status" value="1"/>
</dbReference>
<dbReference type="GO" id="GO:0005634">
    <property type="term" value="C:nucleus"/>
    <property type="evidence" value="ECO:0007669"/>
    <property type="project" value="UniProtKB-SubCell"/>
</dbReference>
<evidence type="ECO:0000313" key="5">
    <source>
        <dbReference type="EMBL" id="KAI9195453.1"/>
    </source>
</evidence>
<comment type="caution">
    <text evidence="5">The sequence shown here is derived from an EMBL/GenBank/DDBJ whole genome shotgun (WGS) entry which is preliminary data.</text>
</comment>
<evidence type="ECO:0000259" key="4">
    <source>
        <dbReference type="Pfam" id="PF16987"/>
    </source>
</evidence>
<evidence type="ECO:0000256" key="3">
    <source>
        <dbReference type="SAM" id="MobiDB-lite"/>
    </source>
</evidence>
<dbReference type="InterPro" id="IPR044661">
    <property type="entry name" value="MED15a/b/c-like"/>
</dbReference>
<dbReference type="GO" id="GO:0031490">
    <property type="term" value="F:chromatin DNA binding"/>
    <property type="evidence" value="ECO:0007669"/>
    <property type="project" value="InterPro"/>
</dbReference>
<reference evidence="5" key="2">
    <citation type="submission" date="2023-02" db="EMBL/GenBank/DDBJ databases">
        <authorList>
            <person name="Swenson N.G."/>
            <person name="Wegrzyn J.L."/>
            <person name="Mcevoy S.L."/>
        </authorList>
    </citation>
    <scope>NUCLEOTIDE SEQUENCE</scope>
    <source>
        <strain evidence="5">91603</strain>
        <tissue evidence="5">Leaf</tissue>
    </source>
</reference>
<evidence type="ECO:0000256" key="2">
    <source>
        <dbReference type="ARBA" id="ARBA00023242"/>
    </source>
</evidence>
<dbReference type="Pfam" id="PF16987">
    <property type="entry name" value="KIX_2"/>
    <property type="match status" value="1"/>
</dbReference>
<feature type="domain" description="Mediator complex subunit 15 KIX" evidence="4">
    <location>
        <begin position="42"/>
        <end position="121"/>
    </location>
</feature>
<accession>A0AAD5JDG2</accession>
<keyword evidence="2" id="KW-0539">Nucleus</keyword>
<comment type="subcellular location">
    <subcellularLocation>
        <location evidence="1">Nucleus</location>
    </subcellularLocation>
</comment>
<gene>
    <name evidence="5" type="ORF">LWI28_014973</name>
</gene>
<dbReference type="Proteomes" id="UP001064489">
    <property type="component" value="Chromosome 1"/>
</dbReference>
<reference evidence="5" key="1">
    <citation type="journal article" date="2022" name="Plant J.">
        <title>Strategies of tolerance reflected in two North American maple genomes.</title>
        <authorList>
            <person name="McEvoy S.L."/>
            <person name="Sezen U.U."/>
            <person name="Trouern-Trend A."/>
            <person name="McMahon S.M."/>
            <person name="Schaberg P.G."/>
            <person name="Yang J."/>
            <person name="Wegrzyn J.L."/>
            <person name="Swenson N.G."/>
        </authorList>
    </citation>
    <scope>NUCLEOTIDE SEQUENCE</scope>
    <source>
        <strain evidence="5">91603</strain>
    </source>
</reference>
<sequence length="153" mass="17335">MGQSNAANMVPGQQQLMSQIQSLPAQLQQQLGLQQQPNMETPDWRTQLQPDSRQRIVNKIMDTLKRHLPFSGPEGLNELKKIAERFEEKIYTAATDQSDYLRRISLKMLSMESKSQTTMSNPLQPNSGGTSNKPLDPAVESNFEAFEKENDNE</sequence>
<organism evidence="5 6">
    <name type="scientific">Acer negundo</name>
    <name type="common">Box elder</name>
    <dbReference type="NCBI Taxonomy" id="4023"/>
    <lineage>
        <taxon>Eukaryota</taxon>
        <taxon>Viridiplantae</taxon>
        <taxon>Streptophyta</taxon>
        <taxon>Embryophyta</taxon>
        <taxon>Tracheophyta</taxon>
        <taxon>Spermatophyta</taxon>
        <taxon>Magnoliopsida</taxon>
        <taxon>eudicotyledons</taxon>
        <taxon>Gunneridae</taxon>
        <taxon>Pentapetalae</taxon>
        <taxon>rosids</taxon>
        <taxon>malvids</taxon>
        <taxon>Sapindales</taxon>
        <taxon>Sapindaceae</taxon>
        <taxon>Hippocastanoideae</taxon>
        <taxon>Acereae</taxon>
        <taxon>Acer</taxon>
    </lineage>
</organism>
<protein>
    <recommendedName>
        <fullName evidence="4">Mediator complex subunit 15 KIX domain-containing protein</fullName>
    </recommendedName>
</protein>
<dbReference type="GO" id="GO:0003713">
    <property type="term" value="F:transcription coactivator activity"/>
    <property type="evidence" value="ECO:0007669"/>
    <property type="project" value="InterPro"/>
</dbReference>
<keyword evidence="6" id="KW-1185">Reference proteome</keyword>
<feature type="region of interest" description="Disordered" evidence="3">
    <location>
        <begin position="112"/>
        <end position="153"/>
    </location>
</feature>
<dbReference type="PANTHER" id="PTHR33137:SF4">
    <property type="entry name" value="MEDIATOR OF RNA POLYMERASE II TRANSCRIPTION SUBUNIT 15A-RELATED"/>
    <property type="match status" value="1"/>
</dbReference>